<gene>
    <name evidence="1" type="ORF">O6C86_17080</name>
</gene>
<dbReference type="EMBL" id="JAPXIC010000102">
    <property type="protein sequence ID" value="MCZ4720916.1"/>
    <property type="molecule type" value="Genomic_DNA"/>
</dbReference>
<comment type="caution">
    <text evidence="1">The sequence shown here is derived from an EMBL/GenBank/DDBJ whole genome shotgun (WGS) entry which is preliminary data.</text>
</comment>
<evidence type="ECO:0000313" key="2">
    <source>
        <dbReference type="Proteomes" id="UP001071279"/>
    </source>
</evidence>
<evidence type="ECO:0000313" key="1">
    <source>
        <dbReference type="EMBL" id="MCZ4720916.1"/>
    </source>
</evidence>
<proteinExistence type="predicted"/>
<dbReference type="Proteomes" id="UP001071279">
    <property type="component" value="Unassembled WGS sequence"/>
</dbReference>
<feature type="non-terminal residue" evidence="1">
    <location>
        <position position="63"/>
    </location>
</feature>
<organism evidence="1 2">
    <name type="scientific">Legionella pneumophila</name>
    <dbReference type="NCBI Taxonomy" id="446"/>
    <lineage>
        <taxon>Bacteria</taxon>
        <taxon>Pseudomonadati</taxon>
        <taxon>Pseudomonadota</taxon>
        <taxon>Gammaproteobacteria</taxon>
        <taxon>Legionellales</taxon>
        <taxon>Legionellaceae</taxon>
        <taxon>Legionella</taxon>
    </lineage>
</organism>
<name>A0AAP3ME40_LEGPN</name>
<dbReference type="AlphaFoldDB" id="A0AAP3ME40"/>
<protein>
    <submittedName>
        <fullName evidence="1">GNAT family N-acetyltransferase</fullName>
    </submittedName>
</protein>
<sequence>MNQAQINYQLELVIDTKLLEQQDKIIRDGIVNFNAPFTGTKPERYSIYVKDNEAIIIGGAIVY</sequence>
<accession>A0AAP3ME40</accession>
<reference evidence="1" key="1">
    <citation type="submission" date="2022-12" db="EMBL/GenBank/DDBJ databases">
        <title>Comparative genomics of Legionella pneumophila isolates from the West Bank and Germany support molecular epidemiology of Legionnaires disease.</title>
        <authorList>
            <person name="Zayed A.R."/>
            <person name="Bitar D.M."/>
            <person name="Steinert M."/>
            <person name="Lueck C."/>
            <person name="Brettar I."/>
            <person name="Hoefle M.G."/>
            <person name="Bunk B."/>
        </authorList>
    </citation>
    <scope>NUCLEOTIDE SEQUENCE</scope>
    <source>
        <strain evidence="1">H23</strain>
    </source>
</reference>